<feature type="compositionally biased region" description="Basic and acidic residues" evidence="5">
    <location>
        <begin position="244"/>
        <end position="261"/>
    </location>
</feature>
<evidence type="ECO:0008006" key="10">
    <source>
        <dbReference type="Google" id="ProtNLM"/>
    </source>
</evidence>
<evidence type="ECO:0000313" key="8">
    <source>
        <dbReference type="EMBL" id="KAF5351332.1"/>
    </source>
</evidence>
<dbReference type="CDD" id="cd15497">
    <property type="entry name" value="PHD1_Snt2p_like"/>
    <property type="match status" value="1"/>
</dbReference>
<dbReference type="SMART" id="SM00249">
    <property type="entry name" value="PHD"/>
    <property type="match status" value="2"/>
</dbReference>
<feature type="region of interest" description="Disordered" evidence="5">
    <location>
        <begin position="324"/>
        <end position="353"/>
    </location>
</feature>
<dbReference type="PANTHER" id="PTHR47672">
    <property type="entry name" value="E3 UBIQUITIN-PROTEIN LIGASE SNT2"/>
    <property type="match status" value="1"/>
</dbReference>
<evidence type="ECO:0000259" key="7">
    <source>
        <dbReference type="PROSITE" id="PS51038"/>
    </source>
</evidence>
<dbReference type="Pfam" id="PF01426">
    <property type="entry name" value="BAH"/>
    <property type="match status" value="1"/>
</dbReference>
<feature type="domain" description="BAH" evidence="7">
    <location>
        <begin position="25"/>
        <end position="152"/>
    </location>
</feature>
<dbReference type="Pfam" id="PF00628">
    <property type="entry name" value="PHD"/>
    <property type="match status" value="1"/>
</dbReference>
<organism evidence="8 9">
    <name type="scientific">Tetrapyrgos nigripes</name>
    <dbReference type="NCBI Taxonomy" id="182062"/>
    <lineage>
        <taxon>Eukaryota</taxon>
        <taxon>Fungi</taxon>
        <taxon>Dikarya</taxon>
        <taxon>Basidiomycota</taxon>
        <taxon>Agaricomycotina</taxon>
        <taxon>Agaricomycetes</taxon>
        <taxon>Agaricomycetidae</taxon>
        <taxon>Agaricales</taxon>
        <taxon>Marasmiineae</taxon>
        <taxon>Marasmiaceae</taxon>
        <taxon>Tetrapyrgos</taxon>
    </lineage>
</organism>
<sequence>MTTEPTQPAPSKNTEKHSVFLKNGQQVHVNDHVYCSPTWAVRDCTPYSVARIMEFLKPEGKTGPESDSYHYTRVRLAWYYRPSDVTDRPVADSRLLLAAIYSEVCDINQIRSKCHVVHRDKITDLSGWKKRPDRFYFNKLFDPYIKREFEIIQSTDVRNIPENVRNTLIERYEFVVAEKEVIPDLTDTIRLCESCTEWCPTPDSVQCDRCKRYFHMRCVNPPLLAKPSRGYGWTCAPCSRKHEEEVDSRDVRHGTPNDKRPLKSNAPAPRGRGRPRKDRTLAEKEESLPVKHFKMWPFRYFGQYTVAEDTLDPEDNIFPRTATRVGPKYQSNFPENGSAHIGPGKPSTDEERGEDRTIEVLSAVNDFTQAEVAEMIQCLEILKQVATAEAKRKSKNDEYFIAPSSSVDFLTEVVRQISDASLNGRSLSTVTLDMINSPRIEKWKAQPTKHYTDREWSKDEVAAFEDAIMTHNAELRAVREEVVVRSMPEVVRFYGHWKNKKIGEENERRKLAGPPPERDYPRFTAGSEEKQIVGIPDDEESVIAAPSKAPSCGACRTRESKMWYKAPKGLNTAFLCDNCGTNWRKYADLNVRPMREDSVPLGKRTEKREGTPLTAPPPKRPKRSSSIQSTPPPNGPVNNVPQLRCVACSRSGPMGKVLRCKKCALQIHAAVCGASFDPEEPEKWTCDLCANDDTLEASVYHDCLLCPRVRYEDKMQSGPFPDSFLRACKPTEGQGWAHVICSVFIPEVAYTDASTMKLVEGISTIPMRRWSQRREGAVVKCNDCPKEYHVPCALAFGNLFGFEIQPVKGTRKDSHVTTTFRGETGCMNAVMFCRDHSHSRRRIYGLCDTDDGGESALQIYVREYKQAQIGNTHGLLRKARRLDSLLAPHAESPPPPDPVLDNMECCQCHTQFSPAFYPSPTSPGSSLCHKCHWQTLPQPVVMTNGTVNGTGTEPAFAAEVQVK</sequence>
<dbReference type="PROSITE" id="PS51038">
    <property type="entry name" value="BAH"/>
    <property type="match status" value="1"/>
</dbReference>
<keyword evidence="3" id="KW-0862">Zinc</keyword>
<evidence type="ECO:0000256" key="5">
    <source>
        <dbReference type="SAM" id="MobiDB-lite"/>
    </source>
</evidence>
<feature type="region of interest" description="Disordered" evidence="5">
    <location>
        <begin position="597"/>
        <end position="638"/>
    </location>
</feature>
<dbReference type="PANTHER" id="PTHR47672:SF1">
    <property type="entry name" value="E3 UBIQUITIN-PROTEIN LIGASE SNT2"/>
    <property type="match status" value="1"/>
</dbReference>
<dbReference type="GO" id="GO:0004842">
    <property type="term" value="F:ubiquitin-protein transferase activity"/>
    <property type="evidence" value="ECO:0007669"/>
    <property type="project" value="TreeGrafter"/>
</dbReference>
<dbReference type="PROSITE" id="PS50016">
    <property type="entry name" value="ZF_PHD_2"/>
    <property type="match status" value="1"/>
</dbReference>
<keyword evidence="9" id="KW-1185">Reference proteome</keyword>
<dbReference type="Gene3D" id="1.10.10.60">
    <property type="entry name" value="Homeodomain-like"/>
    <property type="match status" value="1"/>
</dbReference>
<dbReference type="GO" id="GO:0008270">
    <property type="term" value="F:zinc ion binding"/>
    <property type="evidence" value="ECO:0007669"/>
    <property type="project" value="UniProtKB-KW"/>
</dbReference>
<evidence type="ECO:0000256" key="2">
    <source>
        <dbReference type="ARBA" id="ARBA00022771"/>
    </source>
</evidence>
<accession>A0A8H5D0D3</accession>
<dbReference type="InterPro" id="IPR011011">
    <property type="entry name" value="Znf_FYVE_PHD"/>
</dbReference>
<dbReference type="SMART" id="SM00439">
    <property type="entry name" value="BAH"/>
    <property type="match status" value="1"/>
</dbReference>
<dbReference type="GO" id="GO:0036205">
    <property type="term" value="P:histone catabolic process"/>
    <property type="evidence" value="ECO:0007669"/>
    <property type="project" value="TreeGrafter"/>
</dbReference>
<dbReference type="AlphaFoldDB" id="A0A8H5D0D3"/>
<protein>
    <recommendedName>
        <fullName evidence="10">Lid2 complex component snt2</fullName>
    </recommendedName>
</protein>
<feature type="region of interest" description="Disordered" evidence="5">
    <location>
        <begin position="244"/>
        <end position="284"/>
    </location>
</feature>
<dbReference type="EMBL" id="JAACJM010000071">
    <property type="protein sequence ID" value="KAF5351332.1"/>
    <property type="molecule type" value="Genomic_DNA"/>
</dbReference>
<evidence type="ECO:0000256" key="3">
    <source>
        <dbReference type="ARBA" id="ARBA00022833"/>
    </source>
</evidence>
<evidence type="ECO:0000259" key="6">
    <source>
        <dbReference type="PROSITE" id="PS50016"/>
    </source>
</evidence>
<dbReference type="GO" id="GO:0048189">
    <property type="term" value="C:Lid2 complex"/>
    <property type="evidence" value="ECO:0007669"/>
    <property type="project" value="TreeGrafter"/>
</dbReference>
<dbReference type="CDD" id="cd15571">
    <property type="entry name" value="ePHD"/>
    <property type="match status" value="1"/>
</dbReference>
<dbReference type="InterPro" id="IPR013083">
    <property type="entry name" value="Znf_RING/FYVE/PHD"/>
</dbReference>
<dbReference type="InterPro" id="IPR000679">
    <property type="entry name" value="Znf_GATA"/>
</dbReference>
<feature type="domain" description="PHD-type" evidence="6">
    <location>
        <begin position="189"/>
        <end position="241"/>
    </location>
</feature>
<evidence type="ECO:0000256" key="1">
    <source>
        <dbReference type="ARBA" id="ARBA00022723"/>
    </source>
</evidence>
<dbReference type="Gene3D" id="2.30.30.490">
    <property type="match status" value="1"/>
</dbReference>
<proteinExistence type="predicted"/>
<dbReference type="Proteomes" id="UP000559256">
    <property type="component" value="Unassembled WGS sequence"/>
</dbReference>
<keyword evidence="1" id="KW-0479">Metal-binding</keyword>
<dbReference type="InterPro" id="IPR029617">
    <property type="entry name" value="Snt2"/>
</dbReference>
<gene>
    <name evidence="8" type="ORF">D9758_008025</name>
</gene>
<dbReference type="GO" id="GO:0006355">
    <property type="term" value="P:regulation of DNA-templated transcription"/>
    <property type="evidence" value="ECO:0007669"/>
    <property type="project" value="InterPro"/>
</dbReference>
<dbReference type="SUPFAM" id="SSF57716">
    <property type="entry name" value="Glucocorticoid receptor-like (DNA-binding domain)"/>
    <property type="match status" value="1"/>
</dbReference>
<dbReference type="Pfam" id="PF13832">
    <property type="entry name" value="zf-HC5HC2H_2"/>
    <property type="match status" value="1"/>
</dbReference>
<dbReference type="GO" id="GO:0003682">
    <property type="term" value="F:chromatin binding"/>
    <property type="evidence" value="ECO:0007669"/>
    <property type="project" value="InterPro"/>
</dbReference>
<evidence type="ECO:0000313" key="9">
    <source>
        <dbReference type="Proteomes" id="UP000559256"/>
    </source>
</evidence>
<reference evidence="8 9" key="1">
    <citation type="journal article" date="2020" name="ISME J.">
        <title>Uncovering the hidden diversity of litter-decomposition mechanisms in mushroom-forming fungi.</title>
        <authorList>
            <person name="Floudas D."/>
            <person name="Bentzer J."/>
            <person name="Ahren D."/>
            <person name="Johansson T."/>
            <person name="Persson P."/>
            <person name="Tunlid A."/>
        </authorList>
    </citation>
    <scope>NUCLEOTIDE SEQUENCE [LARGE SCALE GENOMIC DNA]</scope>
    <source>
        <strain evidence="8 9">CBS 291.85</strain>
    </source>
</reference>
<comment type="caution">
    <text evidence="8">The sequence shown here is derived from an EMBL/GenBank/DDBJ whole genome shotgun (WGS) entry which is preliminary data.</text>
</comment>
<name>A0A8H5D0D3_9AGAR</name>
<dbReference type="SMART" id="SM00401">
    <property type="entry name" value="ZnF_GATA"/>
    <property type="match status" value="1"/>
</dbReference>
<dbReference type="SUPFAM" id="SSF57903">
    <property type="entry name" value="FYVE/PHD zinc finger"/>
    <property type="match status" value="2"/>
</dbReference>
<dbReference type="InterPro" id="IPR019787">
    <property type="entry name" value="Znf_PHD-finger"/>
</dbReference>
<dbReference type="Gene3D" id="3.30.40.10">
    <property type="entry name" value="Zinc/RING finger domain, C3HC4 (zinc finger)"/>
    <property type="match status" value="2"/>
</dbReference>
<dbReference type="InterPro" id="IPR001025">
    <property type="entry name" value="BAH_dom"/>
</dbReference>
<feature type="compositionally biased region" description="Basic and acidic residues" evidence="5">
    <location>
        <begin position="597"/>
        <end position="610"/>
    </location>
</feature>
<dbReference type="GO" id="GO:0043565">
    <property type="term" value="F:sequence-specific DNA binding"/>
    <property type="evidence" value="ECO:0007669"/>
    <property type="project" value="InterPro"/>
</dbReference>
<evidence type="ECO:0000256" key="4">
    <source>
        <dbReference type="PROSITE-ProRule" id="PRU00146"/>
    </source>
</evidence>
<dbReference type="OrthoDB" id="336088at2759"/>
<dbReference type="InterPro" id="IPR043151">
    <property type="entry name" value="BAH_sf"/>
</dbReference>
<dbReference type="InterPro" id="IPR001965">
    <property type="entry name" value="Znf_PHD"/>
</dbReference>
<keyword evidence="2 4" id="KW-0863">Zinc-finger</keyword>